<dbReference type="InterPro" id="IPR009660">
    <property type="entry name" value="Phage_A500_Gp15"/>
</dbReference>
<sequence length="185" mass="21240">MFNLAYSLEKIIEIDGTLYEVDMSFDNILKLYDLFNDDEIDDVTQVETALLMLLGVELELTIQGKSEVLQQIYTQLISGKQLEQAVDIQGNPMPEVANDNKPPYSIKQDAEFIYASFMQDYGIDLFEQQGKLDWRKFLALLDGLKGDTRFKEVVNIRTMELPTGKGNAKQREKINKAKKAYQLKE</sequence>
<comment type="caution">
    <text evidence="1">The sequence shown here is derived from an EMBL/GenBank/DDBJ whole genome shotgun (WGS) entry which is preliminary data.</text>
</comment>
<dbReference type="STRING" id="1236971.JCM9152_3422"/>
<keyword evidence="2" id="KW-1185">Reference proteome</keyword>
<evidence type="ECO:0000313" key="2">
    <source>
        <dbReference type="Proteomes" id="UP000018895"/>
    </source>
</evidence>
<proteinExistence type="predicted"/>
<dbReference type="AlphaFoldDB" id="W4QJ56"/>
<protein>
    <recommendedName>
        <fullName evidence="3">Phage protein</fullName>
    </recommendedName>
</protein>
<accession>W4QJ56</accession>
<dbReference type="Proteomes" id="UP000018895">
    <property type="component" value="Unassembled WGS sequence"/>
</dbReference>
<evidence type="ECO:0000313" key="1">
    <source>
        <dbReference type="EMBL" id="GAE31922.1"/>
    </source>
</evidence>
<name>W4QJ56_9BACI</name>
<organism evidence="1 2">
    <name type="scientific">Halalkalibacter hemicellulosilyticusJCM 9152</name>
    <dbReference type="NCBI Taxonomy" id="1236971"/>
    <lineage>
        <taxon>Bacteria</taxon>
        <taxon>Bacillati</taxon>
        <taxon>Bacillota</taxon>
        <taxon>Bacilli</taxon>
        <taxon>Bacillales</taxon>
        <taxon>Bacillaceae</taxon>
        <taxon>Halalkalibacter</taxon>
    </lineage>
</organism>
<evidence type="ECO:0008006" key="3">
    <source>
        <dbReference type="Google" id="ProtNLM"/>
    </source>
</evidence>
<dbReference type="OrthoDB" id="1758052at2"/>
<dbReference type="Pfam" id="PF06854">
    <property type="entry name" value="Phage_Gp15"/>
    <property type="match status" value="1"/>
</dbReference>
<gene>
    <name evidence="1" type="ORF">JCM9152_3422</name>
</gene>
<reference evidence="1" key="1">
    <citation type="journal article" date="2014" name="Genome Announc.">
        <title>Draft Genome Sequences of Three Alkaliphilic Bacillus Strains, Bacillus wakoensis JCM 9140T, Bacillus akibai JCM 9157T, and Bacillus hemicellulosilyticus JCM 9152T.</title>
        <authorList>
            <person name="Yuki M."/>
            <person name="Oshima K."/>
            <person name="Suda W."/>
            <person name="Oshida Y."/>
            <person name="Kitamura K."/>
            <person name="Iida T."/>
            <person name="Hattori M."/>
            <person name="Ohkuma M."/>
        </authorList>
    </citation>
    <scope>NUCLEOTIDE SEQUENCE [LARGE SCALE GENOMIC DNA]</scope>
    <source>
        <strain evidence="1">JCM 9152</strain>
    </source>
</reference>
<dbReference type="EMBL" id="BAUU01000026">
    <property type="protein sequence ID" value="GAE31922.1"/>
    <property type="molecule type" value="Genomic_DNA"/>
</dbReference>
<dbReference type="RefSeq" id="WP_035346136.1">
    <property type="nucleotide sequence ID" value="NZ_BAUU01000026.1"/>
</dbReference>